<dbReference type="NCBIfam" id="TIGR00022">
    <property type="entry name" value="YhcH/YjgK/YiaL family protein"/>
    <property type="match status" value="1"/>
</dbReference>
<dbReference type="Pfam" id="PF04074">
    <property type="entry name" value="DUF386"/>
    <property type="match status" value="1"/>
</dbReference>
<dbReference type="AlphaFoldDB" id="A0A1I0CPU0"/>
<dbReference type="InterPro" id="IPR037012">
    <property type="entry name" value="NanQ/TabA/YiaL_sf"/>
</dbReference>
<proteinExistence type="predicted"/>
<dbReference type="PANTHER" id="PTHR34986:SF1">
    <property type="entry name" value="PROTEIN YIAL"/>
    <property type="match status" value="1"/>
</dbReference>
<dbReference type="GeneID" id="93279739"/>
<sequence>MIIDHVDNILKYEALLPNLRKGLEAVAVVKNGAGLAPGRYEFEGGYFMVQQGETRPISEGTFEAHRNYIDVQIMAEGSEEMAWEDVRRLETVIPYQEEKDAERLTGKREHVVKITEGMFYAAFPWDGHQAVAHTGERQRFLKVVMKLGVG</sequence>
<name>A0A1I0CPU0_9FIRM</name>
<keyword evidence="2" id="KW-1185">Reference proteome</keyword>
<reference evidence="2" key="1">
    <citation type="submission" date="2016-10" db="EMBL/GenBank/DDBJ databases">
        <authorList>
            <person name="Varghese N."/>
            <person name="Submissions S."/>
        </authorList>
    </citation>
    <scope>NUCLEOTIDE SEQUENCE [LARGE SCALE GENOMIC DNA]</scope>
    <source>
        <strain evidence="2">NLAE-zl-G277</strain>
    </source>
</reference>
<dbReference type="STRING" id="460384.SAMN05216313_103105"/>
<evidence type="ECO:0000313" key="2">
    <source>
        <dbReference type="Proteomes" id="UP000198508"/>
    </source>
</evidence>
<protein>
    <submittedName>
        <fullName evidence="1">YhcH/YjgK/YiaL family protein</fullName>
    </submittedName>
</protein>
<dbReference type="Gene3D" id="2.60.120.370">
    <property type="entry name" value="YhcH/YjgK/YiaL"/>
    <property type="match status" value="1"/>
</dbReference>
<organism evidence="1 2">
    <name type="scientific">Enterocloster lavalensis</name>
    <dbReference type="NCBI Taxonomy" id="460384"/>
    <lineage>
        <taxon>Bacteria</taxon>
        <taxon>Bacillati</taxon>
        <taxon>Bacillota</taxon>
        <taxon>Clostridia</taxon>
        <taxon>Lachnospirales</taxon>
        <taxon>Lachnospiraceae</taxon>
        <taxon>Enterocloster</taxon>
    </lineage>
</organism>
<evidence type="ECO:0000313" key="1">
    <source>
        <dbReference type="EMBL" id="SET21745.1"/>
    </source>
</evidence>
<dbReference type="PANTHER" id="PTHR34986">
    <property type="entry name" value="EVOLVED BETA-GALACTOSIDASE SUBUNIT BETA"/>
    <property type="match status" value="1"/>
</dbReference>
<dbReference type="RefSeq" id="WP_092361062.1">
    <property type="nucleotide sequence ID" value="NZ_DAINWJ010000225.1"/>
</dbReference>
<dbReference type="EMBL" id="FOIM01000003">
    <property type="protein sequence ID" value="SET21745.1"/>
    <property type="molecule type" value="Genomic_DNA"/>
</dbReference>
<dbReference type="InterPro" id="IPR004375">
    <property type="entry name" value="NanQ/TabA/YiaL"/>
</dbReference>
<dbReference type="Proteomes" id="UP000198508">
    <property type="component" value="Unassembled WGS sequence"/>
</dbReference>
<accession>A0A1I0CPU0</accession>
<dbReference type="SUPFAM" id="SSF51197">
    <property type="entry name" value="Clavaminate synthase-like"/>
    <property type="match status" value="1"/>
</dbReference>
<dbReference type="GO" id="GO:0005829">
    <property type="term" value="C:cytosol"/>
    <property type="evidence" value="ECO:0007669"/>
    <property type="project" value="TreeGrafter"/>
</dbReference>
<gene>
    <name evidence="1" type="ORF">SAMN05216313_103105</name>
</gene>